<keyword evidence="3" id="KW-1185">Reference proteome</keyword>
<evidence type="ECO:0000313" key="3">
    <source>
        <dbReference type="Proteomes" id="UP000663193"/>
    </source>
</evidence>
<dbReference type="AlphaFoldDB" id="A0A7U2HUF7"/>
<protein>
    <recommendedName>
        <fullName evidence="4">F-box domain-containing protein</fullName>
    </recommendedName>
</protein>
<dbReference type="EMBL" id="CP069024">
    <property type="protein sequence ID" value="QRC92265.1"/>
    <property type="molecule type" value="Genomic_DNA"/>
</dbReference>
<organism evidence="2 3">
    <name type="scientific">Phaeosphaeria nodorum (strain SN15 / ATCC MYA-4574 / FGSC 10173)</name>
    <name type="common">Glume blotch fungus</name>
    <name type="synonym">Parastagonospora nodorum</name>
    <dbReference type="NCBI Taxonomy" id="321614"/>
    <lineage>
        <taxon>Eukaryota</taxon>
        <taxon>Fungi</taxon>
        <taxon>Dikarya</taxon>
        <taxon>Ascomycota</taxon>
        <taxon>Pezizomycotina</taxon>
        <taxon>Dothideomycetes</taxon>
        <taxon>Pleosporomycetidae</taxon>
        <taxon>Pleosporales</taxon>
        <taxon>Pleosporineae</taxon>
        <taxon>Phaeosphaeriaceae</taxon>
        <taxon>Parastagonospora</taxon>
    </lineage>
</organism>
<sequence length="225" mass="26403">MRRWCANVTPRGPTARFTGPFCFFDLPRELRHMICYLARTATPDLYRATLNERPSPLIDTTTHYQQEADGWMPDRHYPLCVRVSHAFLSEAMEQYFRNVGWVARIPGSIFTTRIYLNSAKFSNPSKFQIMLETSVLTCKRRIVGWIPNSDYSRDVIEVYNAWPMDPSEEARARPSWPGRSEDSVYGPRRQPRPHEECCRDRSLRLGGYWIQHRQARCRRCLHGMG</sequence>
<gene>
    <name evidence="2" type="ORF">JI435_024050</name>
</gene>
<dbReference type="OrthoDB" id="3799620at2759"/>
<name>A0A7U2HUF7_PHANO</name>
<evidence type="ECO:0008006" key="4">
    <source>
        <dbReference type="Google" id="ProtNLM"/>
    </source>
</evidence>
<feature type="region of interest" description="Disordered" evidence="1">
    <location>
        <begin position="167"/>
        <end position="195"/>
    </location>
</feature>
<accession>A0A7U2HUF7</accession>
<evidence type="ECO:0000256" key="1">
    <source>
        <dbReference type="SAM" id="MobiDB-lite"/>
    </source>
</evidence>
<dbReference type="Proteomes" id="UP000663193">
    <property type="component" value="Chromosome 2"/>
</dbReference>
<dbReference type="VEuPathDB" id="FungiDB:JI435_024050"/>
<evidence type="ECO:0000313" key="2">
    <source>
        <dbReference type="EMBL" id="QRC92265.1"/>
    </source>
</evidence>
<proteinExistence type="predicted"/>
<reference evidence="3" key="1">
    <citation type="journal article" date="2021" name="BMC Genomics">
        <title>Chromosome-level genome assembly and manually-curated proteome of model necrotroph Parastagonospora nodorum Sn15 reveals a genome-wide trove of candidate effector homologs, and redundancy of virulence-related functions within an accessory chromosome.</title>
        <authorList>
            <person name="Bertazzoni S."/>
            <person name="Jones D.A.B."/>
            <person name="Phan H.T."/>
            <person name="Tan K.-C."/>
            <person name="Hane J.K."/>
        </authorList>
    </citation>
    <scope>NUCLEOTIDE SEQUENCE [LARGE SCALE GENOMIC DNA]</scope>
    <source>
        <strain evidence="3">SN15 / ATCC MYA-4574 / FGSC 10173)</strain>
    </source>
</reference>